<keyword evidence="6 11" id="KW-0063">Aspartyl esterase</keyword>
<dbReference type="EC" id="3.1.1.11" evidence="11"/>
<dbReference type="UniPathway" id="UPA00545">
    <property type="reaction ID" value="UER00823"/>
</dbReference>
<dbReference type="PROSITE" id="PS00448">
    <property type="entry name" value="CLOS_CELLULOSOME_RPT"/>
    <property type="match status" value="1"/>
</dbReference>
<dbReference type="PROSITE" id="PS51766">
    <property type="entry name" value="DOCKERIN"/>
    <property type="match status" value="1"/>
</dbReference>
<dbReference type="RefSeq" id="WP_020816929.1">
    <property type="nucleotide sequence ID" value="NZ_ATAY01000088.1"/>
</dbReference>
<dbReference type="InterPro" id="IPR033131">
    <property type="entry name" value="Pectinesterase_Asp_AS"/>
</dbReference>
<keyword evidence="4 11" id="KW-0378">Hydrolase</keyword>
<evidence type="ECO:0000256" key="2">
    <source>
        <dbReference type="ARBA" id="ARBA00008891"/>
    </source>
</evidence>
<feature type="active site" evidence="10">
    <location>
        <position position="195"/>
    </location>
</feature>
<keyword evidence="7" id="KW-0119">Carbohydrate metabolism</keyword>
<evidence type="ECO:0000256" key="10">
    <source>
        <dbReference type="PROSITE-ProRule" id="PRU10040"/>
    </source>
</evidence>
<dbReference type="CDD" id="cd14256">
    <property type="entry name" value="Dockerin_I"/>
    <property type="match status" value="1"/>
</dbReference>
<dbReference type="Pfam" id="PF00404">
    <property type="entry name" value="Dockerin_1"/>
    <property type="match status" value="1"/>
</dbReference>
<evidence type="ECO:0000256" key="5">
    <source>
        <dbReference type="ARBA" id="ARBA00023001"/>
    </source>
</evidence>
<comment type="caution">
    <text evidence="13">The sequence shown here is derived from an EMBL/GenBank/DDBJ whole genome shotgun (WGS) entry which is preliminary data.</text>
</comment>
<evidence type="ECO:0000256" key="11">
    <source>
        <dbReference type="RuleBase" id="RU000589"/>
    </source>
</evidence>
<dbReference type="GO" id="GO:0042545">
    <property type="term" value="P:cell wall modification"/>
    <property type="evidence" value="ECO:0007669"/>
    <property type="project" value="UniProtKB-UniRule"/>
</dbReference>
<dbReference type="PATRIC" id="fig|1330534.3.peg.3520"/>
<evidence type="ECO:0000256" key="8">
    <source>
        <dbReference type="ARBA" id="ARBA00023295"/>
    </source>
</evidence>
<evidence type="ECO:0000256" key="7">
    <source>
        <dbReference type="ARBA" id="ARBA00023277"/>
    </source>
</evidence>
<dbReference type="InterPro" id="IPR018040">
    <property type="entry name" value="Pectinesterase_Tyr_AS"/>
</dbReference>
<dbReference type="InterPro" id="IPR036439">
    <property type="entry name" value="Dockerin_dom_sf"/>
</dbReference>
<proteinExistence type="inferred from homology"/>
<reference evidence="13 14" key="1">
    <citation type="journal article" date="2013" name="Genome Announc.">
        <title>Draft Genome Sequence of the Cellulolytic Bacterium Clostridium papyrosolvens C7 (ATCC 700395).</title>
        <authorList>
            <person name="Zepeda V."/>
            <person name="Dassa B."/>
            <person name="Borovok I."/>
            <person name="Lamed R."/>
            <person name="Bayer E.A."/>
            <person name="Cate J.H."/>
        </authorList>
    </citation>
    <scope>NUCLEOTIDE SEQUENCE [LARGE SCALE GENOMIC DNA]</scope>
    <source>
        <strain evidence="13 14">C7</strain>
    </source>
</reference>
<dbReference type="Gene3D" id="2.160.20.10">
    <property type="entry name" value="Single-stranded right-handed beta-helix, Pectin lyase-like"/>
    <property type="match status" value="1"/>
</dbReference>
<keyword evidence="8" id="KW-0326">Glycosidase</keyword>
<dbReference type="InterPro" id="IPR002105">
    <property type="entry name" value="Dockerin_1_rpt"/>
</dbReference>
<feature type="domain" description="Dockerin" evidence="12">
    <location>
        <begin position="492"/>
        <end position="554"/>
    </location>
</feature>
<comment type="similarity">
    <text evidence="2">Belongs to the pectinesterase family.</text>
</comment>
<dbReference type="InterPro" id="IPR016134">
    <property type="entry name" value="Dockerin_dom"/>
</dbReference>
<evidence type="ECO:0000259" key="12">
    <source>
        <dbReference type="PROSITE" id="PS51766"/>
    </source>
</evidence>
<dbReference type="PROSITE" id="PS00018">
    <property type="entry name" value="EF_HAND_1"/>
    <property type="match status" value="1"/>
</dbReference>
<dbReference type="SUPFAM" id="SSF63446">
    <property type="entry name" value="Type I dockerin domain"/>
    <property type="match status" value="1"/>
</dbReference>
<dbReference type="PROSITE" id="PS00503">
    <property type="entry name" value="PECTINESTERASE_2"/>
    <property type="match status" value="1"/>
</dbReference>
<evidence type="ECO:0000256" key="3">
    <source>
        <dbReference type="ARBA" id="ARBA00022729"/>
    </source>
</evidence>
<name>U4QZD7_9FIRM</name>
<evidence type="ECO:0000256" key="6">
    <source>
        <dbReference type="ARBA" id="ARBA00023085"/>
    </source>
</evidence>
<dbReference type="InterPro" id="IPR012334">
    <property type="entry name" value="Pectin_lyas_fold"/>
</dbReference>
<organism evidence="13 14">
    <name type="scientific">Ruminiclostridium papyrosolvens C7</name>
    <dbReference type="NCBI Taxonomy" id="1330534"/>
    <lineage>
        <taxon>Bacteria</taxon>
        <taxon>Bacillati</taxon>
        <taxon>Bacillota</taxon>
        <taxon>Clostridia</taxon>
        <taxon>Eubacteriales</taxon>
        <taxon>Oscillospiraceae</taxon>
        <taxon>Ruminiclostridium</taxon>
    </lineage>
</organism>
<evidence type="ECO:0000256" key="1">
    <source>
        <dbReference type="ARBA" id="ARBA00000966"/>
    </source>
</evidence>
<sequence length="554" mass="59808">MKRKRFFQLVLFLIFVLQTMVGSFLLSKVGAVSYDMVVAKDGGGNYTTVQAAINSVPSNSQTRTTIYIKNGTYKEKINIPSTKINISLIGQSKAGTILTYNDAASTKTSSGGTLGTTGSASVTIAGAGFQAENITFENSYDEAANGSSQAVAVLAKADKMIFKGCSFKGNQDTLYANGDACRQYYYNCYIEGDVDFIFGSANAVFESCEIFSLNRSGGCVTAPSTKASQKGYLIYKCKLTSSASPKTIYLGRPWIPSSDTVQTTPKVLYRECELGSHIADAGWTVMSGNNPANFEMWEYQNYGAGANTSRKQLPSSRAAEYTMEKFLSGSDGWNPNVNENIPVPIPDGQYIKSLVVNDTLNVANWSIQSNMQAGDLIYGDRTYKFTQIPQSLMGCEWIRTACDSKMYTADEASFITKSDITVYVGLDTRVTSTLGWLGSWTSTGETLVSDNNAVVYNLYKKDFAVNFLVTLGTNGASSSTVNYAVIVKSQTSDVLSGDVNEDGTVSALDFALLRKYILTGISDGINLTAADVNTDGSVNALDYALLKSYLLNGN</sequence>
<comment type="catalytic activity">
    <reaction evidence="1">
        <text>Endohydrolysis of (1-&gt;4)-beta-D-glucosidic linkages in cellulose, lichenin and cereal beta-D-glucans.</text>
        <dbReference type="EC" id="3.2.1.4"/>
    </reaction>
</comment>
<dbReference type="PROSITE" id="PS00800">
    <property type="entry name" value="PECTINESTERASE_1"/>
    <property type="match status" value="1"/>
</dbReference>
<dbReference type="GO" id="GO:0008810">
    <property type="term" value="F:cellulase activity"/>
    <property type="evidence" value="ECO:0007669"/>
    <property type="project" value="UniProtKB-EC"/>
</dbReference>
<dbReference type="InterPro" id="IPR018247">
    <property type="entry name" value="EF_Hand_1_Ca_BS"/>
</dbReference>
<dbReference type="GO" id="GO:0045490">
    <property type="term" value="P:pectin catabolic process"/>
    <property type="evidence" value="ECO:0007669"/>
    <property type="project" value="UniProtKB-UniRule"/>
</dbReference>
<evidence type="ECO:0000256" key="4">
    <source>
        <dbReference type="ARBA" id="ARBA00022801"/>
    </source>
</evidence>
<dbReference type="InterPro" id="IPR011050">
    <property type="entry name" value="Pectin_lyase_fold/virulence"/>
</dbReference>
<gene>
    <name evidence="13" type="ORF">L323_17715</name>
</gene>
<keyword evidence="3" id="KW-0732">Signal</keyword>
<dbReference type="GO" id="GO:0009279">
    <property type="term" value="C:cell outer membrane"/>
    <property type="evidence" value="ECO:0007669"/>
    <property type="project" value="TreeGrafter"/>
</dbReference>
<dbReference type="OrthoDB" id="9804686at2"/>
<evidence type="ECO:0000313" key="14">
    <source>
        <dbReference type="Proteomes" id="UP000016860"/>
    </source>
</evidence>
<protein>
    <recommendedName>
        <fullName evidence="11">Pectinesterase</fullName>
        <ecNumber evidence="11">3.1.1.11</ecNumber>
    </recommendedName>
</protein>
<dbReference type="GO" id="GO:0030599">
    <property type="term" value="F:pectinesterase activity"/>
    <property type="evidence" value="ECO:0007669"/>
    <property type="project" value="UniProtKB-UniRule"/>
</dbReference>
<dbReference type="Pfam" id="PF01095">
    <property type="entry name" value="Pectinesterase"/>
    <property type="match status" value="1"/>
</dbReference>
<comment type="pathway">
    <text evidence="11">Glycan metabolism; pectin degradation; 2-dehydro-3-deoxy-D-gluconate from pectin: step 1/5.</text>
</comment>
<comment type="catalytic activity">
    <reaction evidence="11">
        <text>[(1-&gt;4)-alpha-D-galacturonosyl methyl ester](n) + n H2O = [(1-&gt;4)-alpha-D-galacturonosyl](n) + n methanol + n H(+)</text>
        <dbReference type="Rhea" id="RHEA:22380"/>
        <dbReference type="Rhea" id="RHEA-COMP:14570"/>
        <dbReference type="Rhea" id="RHEA-COMP:14573"/>
        <dbReference type="ChEBI" id="CHEBI:15377"/>
        <dbReference type="ChEBI" id="CHEBI:15378"/>
        <dbReference type="ChEBI" id="CHEBI:17790"/>
        <dbReference type="ChEBI" id="CHEBI:140522"/>
        <dbReference type="ChEBI" id="CHEBI:140523"/>
        <dbReference type="EC" id="3.1.1.11"/>
    </reaction>
</comment>
<dbReference type="AlphaFoldDB" id="U4QZD7"/>
<dbReference type="STRING" id="1330534.L323_17715"/>
<keyword evidence="5" id="KW-0136">Cellulose degradation</keyword>
<dbReference type="GO" id="GO:0030245">
    <property type="term" value="P:cellulose catabolic process"/>
    <property type="evidence" value="ECO:0007669"/>
    <property type="project" value="UniProtKB-KW"/>
</dbReference>
<dbReference type="PANTHER" id="PTHR31321">
    <property type="entry name" value="ACYL-COA THIOESTER HYDROLASE YBHC-RELATED"/>
    <property type="match status" value="1"/>
</dbReference>
<evidence type="ECO:0000313" key="13">
    <source>
        <dbReference type="EMBL" id="EPR09370.1"/>
    </source>
</evidence>
<dbReference type="PANTHER" id="PTHR31321:SF57">
    <property type="entry name" value="PECTINESTERASE 53-RELATED"/>
    <property type="match status" value="1"/>
</dbReference>
<dbReference type="EMBL" id="ATAY01000088">
    <property type="protein sequence ID" value="EPR09370.1"/>
    <property type="molecule type" value="Genomic_DNA"/>
</dbReference>
<accession>U4QZD7</accession>
<dbReference type="Gene3D" id="1.10.1330.10">
    <property type="entry name" value="Dockerin domain"/>
    <property type="match status" value="1"/>
</dbReference>
<dbReference type="InterPro" id="IPR000070">
    <property type="entry name" value="Pectinesterase_cat"/>
</dbReference>
<dbReference type="SUPFAM" id="SSF51126">
    <property type="entry name" value="Pectin lyase-like"/>
    <property type="match status" value="1"/>
</dbReference>
<dbReference type="Proteomes" id="UP000016860">
    <property type="component" value="Unassembled WGS sequence"/>
</dbReference>
<keyword evidence="9" id="KW-0624">Polysaccharide degradation</keyword>
<evidence type="ECO:0000256" key="9">
    <source>
        <dbReference type="ARBA" id="ARBA00023326"/>
    </source>
</evidence>